<feature type="region of interest" description="Disordered" evidence="2">
    <location>
        <begin position="796"/>
        <end position="833"/>
    </location>
</feature>
<feature type="compositionally biased region" description="Acidic residues" evidence="2">
    <location>
        <begin position="800"/>
        <end position="833"/>
    </location>
</feature>
<sequence length="833" mass="89298">MTTSISVALLSGRAADIEVEEGSSLEEVQRRAQQMLGVRGRLMASDGAPLKGTGTVLQAGVSDGDSLTLLVPSLRILAGSSSAFAGVLSDDSLVVWGEEAPGDTSLGRQMKNVQQVAATSEAFAALMWDGSVVTWGSRKCGGDSSAVKEELRNVQHIIGTRCAYEDYGDDWVNDGAFAAILADGSVVTWGSPACGGDSRSVQHQLKGVKHIATTARSFAALLQDGSVVTWGSHPHGGDSSAVQAQLCHVQQIHGSAGAFAAIKDDGSVVTWGSGNHGAWSCHVENQLRDVRHIEATSGAFAALLQSGSVVTWGAKNCGGDSRAVQAQLQTVHFLAATLGRGEIIGADEDGAFAAILGDGSVVTWGSPECGGDSSSVQHQLKGVKHVAATARSFAALLQGGSVVTWGNDRFGADSSRVQDQLHDVQELHGNENLFTVLRSDGSIICWGDEFWDKLDYDDLLEEERSLCKEGLLRVLDQEIAAHSETGDALLDTVAVEPSWSVLANVACSWHVLIFEARQPAAEVHLGYAEMESPSIPVQWEAFFEALGIGRLQPLPMPARLPTTMAEEEDEDEEEEVVSRTRLPYVEAASRTARKAAERKLQGLGQTPLAQILEVVPLGRLSPDGRSLLLQLPSEGDGAESLARRLVSADWWRELMLCPPSFAYVSARLGEGEELSWLRGLRVRRGESSRTCADSTCCVAMAAQPLHELFDREKLIKKRFKVKGHFVDFPPTRFSGDEDGEEKKENPITTKAMEMNVTALKVMFSYYKVTSGKKVPIQKLESAQGVRELFGIIKALRDGEADGEDSANGDTEGEEEEDGEDDPVSEEAEAPSSE</sequence>
<evidence type="ECO:0000256" key="1">
    <source>
        <dbReference type="ARBA" id="ARBA00022737"/>
    </source>
</evidence>
<dbReference type="SUPFAM" id="SSF50985">
    <property type="entry name" value="RCC1/BLIP-II"/>
    <property type="match status" value="2"/>
</dbReference>
<dbReference type="AlphaFoldDB" id="A0A1Q9CM20"/>
<evidence type="ECO:0000313" key="3">
    <source>
        <dbReference type="EMBL" id="OLP83937.1"/>
    </source>
</evidence>
<evidence type="ECO:0008006" key="5">
    <source>
        <dbReference type="Google" id="ProtNLM"/>
    </source>
</evidence>
<dbReference type="InterPro" id="IPR009091">
    <property type="entry name" value="RCC1/BLIP-II"/>
</dbReference>
<keyword evidence="1" id="KW-0677">Repeat</keyword>
<keyword evidence="4" id="KW-1185">Reference proteome</keyword>
<dbReference type="PANTHER" id="PTHR45622">
    <property type="entry name" value="UBIQUITIN-PROTEIN LIGASE E3A-RELATED"/>
    <property type="match status" value="1"/>
</dbReference>
<name>A0A1Q9CM20_SYMMI</name>
<reference evidence="3 4" key="1">
    <citation type="submission" date="2016-02" db="EMBL/GenBank/DDBJ databases">
        <title>Genome analysis of coral dinoflagellate symbionts highlights evolutionary adaptations to a symbiotic lifestyle.</title>
        <authorList>
            <person name="Aranda M."/>
            <person name="Li Y."/>
            <person name="Liew Y.J."/>
            <person name="Baumgarten S."/>
            <person name="Simakov O."/>
            <person name="Wilson M."/>
            <person name="Piel J."/>
            <person name="Ashoor H."/>
            <person name="Bougouffa S."/>
            <person name="Bajic V.B."/>
            <person name="Ryu T."/>
            <person name="Ravasi T."/>
            <person name="Bayer T."/>
            <person name="Micklem G."/>
            <person name="Kim H."/>
            <person name="Bhak J."/>
            <person name="Lajeunesse T.C."/>
            <person name="Voolstra C.R."/>
        </authorList>
    </citation>
    <scope>NUCLEOTIDE SEQUENCE [LARGE SCALE GENOMIC DNA]</scope>
    <source>
        <strain evidence="3 4">CCMP2467</strain>
    </source>
</reference>
<protein>
    <recommendedName>
        <fullName evidence="5">Ubiquitin-like domain-containing protein</fullName>
    </recommendedName>
</protein>
<evidence type="ECO:0000256" key="2">
    <source>
        <dbReference type="SAM" id="MobiDB-lite"/>
    </source>
</evidence>
<gene>
    <name evidence="3" type="ORF">AK812_SmicGene35252</name>
</gene>
<organism evidence="3 4">
    <name type="scientific">Symbiodinium microadriaticum</name>
    <name type="common">Dinoflagellate</name>
    <name type="synonym">Zooxanthella microadriatica</name>
    <dbReference type="NCBI Taxonomy" id="2951"/>
    <lineage>
        <taxon>Eukaryota</taxon>
        <taxon>Sar</taxon>
        <taxon>Alveolata</taxon>
        <taxon>Dinophyceae</taxon>
        <taxon>Suessiales</taxon>
        <taxon>Symbiodiniaceae</taxon>
        <taxon>Symbiodinium</taxon>
    </lineage>
</organism>
<dbReference type="InterPro" id="IPR051709">
    <property type="entry name" value="Ub-ligase/GTPase-reg"/>
</dbReference>
<dbReference type="Gene3D" id="2.130.10.30">
    <property type="entry name" value="Regulator of chromosome condensation 1/beta-lactamase-inhibitor protein II"/>
    <property type="match status" value="2"/>
</dbReference>
<comment type="caution">
    <text evidence="3">The sequence shown here is derived from an EMBL/GenBank/DDBJ whole genome shotgun (WGS) entry which is preliminary data.</text>
</comment>
<dbReference type="PANTHER" id="PTHR45622:SF58">
    <property type="entry name" value="REGULATOR OF CHROMOSOME CONDENSATION DOMAIN-CONTAINING PROTEIN"/>
    <property type="match status" value="1"/>
</dbReference>
<accession>A0A1Q9CM20</accession>
<proteinExistence type="predicted"/>
<dbReference type="EMBL" id="LSRX01001081">
    <property type="protein sequence ID" value="OLP83937.1"/>
    <property type="molecule type" value="Genomic_DNA"/>
</dbReference>
<feature type="non-terminal residue" evidence="3">
    <location>
        <position position="833"/>
    </location>
</feature>
<evidence type="ECO:0000313" key="4">
    <source>
        <dbReference type="Proteomes" id="UP000186817"/>
    </source>
</evidence>
<dbReference type="Proteomes" id="UP000186817">
    <property type="component" value="Unassembled WGS sequence"/>
</dbReference>
<dbReference type="OrthoDB" id="5370059at2759"/>